<organism evidence="1 2">
    <name type="scientific">Fasciolopsis buskii</name>
    <dbReference type="NCBI Taxonomy" id="27845"/>
    <lineage>
        <taxon>Eukaryota</taxon>
        <taxon>Metazoa</taxon>
        <taxon>Spiralia</taxon>
        <taxon>Lophotrochozoa</taxon>
        <taxon>Platyhelminthes</taxon>
        <taxon>Trematoda</taxon>
        <taxon>Digenea</taxon>
        <taxon>Plagiorchiida</taxon>
        <taxon>Echinostomata</taxon>
        <taxon>Echinostomatoidea</taxon>
        <taxon>Fasciolidae</taxon>
        <taxon>Fasciolopsis</taxon>
    </lineage>
</organism>
<dbReference type="EMBL" id="LUCM01011468">
    <property type="protein sequence ID" value="KAA0183942.1"/>
    <property type="molecule type" value="Genomic_DNA"/>
</dbReference>
<sequence>MKIGAPFVPDASGRHRSFTLRMRTKSLTMDRLQGLSATQKCSIAATEGDFIGQKIQSLREESEKILESFNNVLQCLLIRRAEIQKQFILFNWSVLRGDVQCDTDVPKAEKVLKYQEKFMQSRENLILQLRLENPLLREKIKRLEAWCRRTAQNDERPKRVDFECIQRANVQCAEDLQNLNKKLRQSKVLSSNAIYFKRKYQEILKNEIDDRDRCLKRVVTRLLRSSTTVAYTDLIYKVSQVT</sequence>
<comment type="caution">
    <text evidence="1">The sequence shown here is derived from an EMBL/GenBank/DDBJ whole genome shotgun (WGS) entry which is preliminary data.</text>
</comment>
<keyword evidence="2" id="KW-1185">Reference proteome</keyword>
<name>A0A8E0RKH5_9TREM</name>
<proteinExistence type="predicted"/>
<dbReference type="Proteomes" id="UP000728185">
    <property type="component" value="Unassembled WGS sequence"/>
</dbReference>
<protein>
    <submittedName>
        <fullName evidence="1">Uncharacterized protein</fullName>
    </submittedName>
</protein>
<reference evidence="1" key="1">
    <citation type="submission" date="2019-05" db="EMBL/GenBank/DDBJ databases">
        <title>Annotation for the trematode Fasciolopsis buski.</title>
        <authorList>
            <person name="Choi Y.-J."/>
        </authorList>
    </citation>
    <scope>NUCLEOTIDE SEQUENCE</scope>
    <source>
        <strain evidence="1">HT</strain>
        <tissue evidence="1">Whole worm</tissue>
    </source>
</reference>
<accession>A0A8E0RKH5</accession>
<evidence type="ECO:0000313" key="1">
    <source>
        <dbReference type="EMBL" id="KAA0183942.1"/>
    </source>
</evidence>
<dbReference type="OrthoDB" id="6255478at2759"/>
<evidence type="ECO:0000313" key="2">
    <source>
        <dbReference type="Proteomes" id="UP000728185"/>
    </source>
</evidence>
<dbReference type="AlphaFoldDB" id="A0A8E0RKH5"/>
<gene>
    <name evidence="1" type="ORF">FBUS_00842</name>
</gene>